<dbReference type="EMBL" id="ADKX01000005">
    <property type="protein sequence ID" value="EFW06356.1"/>
    <property type="molecule type" value="Genomic_DNA"/>
</dbReference>
<feature type="transmembrane region" description="Helical" evidence="5">
    <location>
        <begin position="1810"/>
        <end position="1828"/>
    </location>
</feature>
<gene>
    <name evidence="8" type="ORF">HMPREF9488_00356</name>
</gene>
<dbReference type="GeneID" id="78229234"/>
<dbReference type="eggNOG" id="COG5492">
    <property type="taxonomic scope" value="Bacteria"/>
</dbReference>
<dbReference type="Pfam" id="PF22633">
    <property type="entry name" value="F5_F8_type_C_2"/>
    <property type="match status" value="1"/>
</dbReference>
<dbReference type="InterPro" id="IPR012970">
    <property type="entry name" value="Lyase_8_alpha_N"/>
</dbReference>
<protein>
    <submittedName>
        <fullName evidence="8">Glycoside hydrolase</fullName>
    </submittedName>
</protein>
<dbReference type="SUPFAM" id="SSF48230">
    <property type="entry name" value="Chondroitin AC/alginate lyase"/>
    <property type="match status" value="1"/>
</dbReference>
<dbReference type="InterPro" id="IPR014718">
    <property type="entry name" value="GH-type_carb-bd"/>
</dbReference>
<name>E7G6G8_9FIRM</name>
<dbReference type="PROSITE" id="PS50022">
    <property type="entry name" value="FA58C_3"/>
    <property type="match status" value="5"/>
</dbReference>
<evidence type="ECO:0000256" key="6">
    <source>
        <dbReference type="SAM" id="SignalP"/>
    </source>
</evidence>
<dbReference type="eggNOG" id="COG3525">
    <property type="taxonomic scope" value="Bacteria"/>
</dbReference>
<dbReference type="Pfam" id="PF07554">
    <property type="entry name" value="FIVAR"/>
    <property type="match status" value="3"/>
</dbReference>
<feature type="domain" description="F5/8 type C" evidence="7">
    <location>
        <begin position="848"/>
        <end position="976"/>
    </location>
</feature>
<keyword evidence="4" id="KW-0175">Coiled coil</keyword>
<keyword evidence="8" id="KW-0378">Hydrolase</keyword>
<feature type="coiled-coil region" evidence="4">
    <location>
        <begin position="1609"/>
        <end position="1657"/>
    </location>
</feature>
<dbReference type="Gene3D" id="2.70.98.10">
    <property type="match status" value="1"/>
</dbReference>
<feature type="signal peptide" evidence="6">
    <location>
        <begin position="1"/>
        <end position="28"/>
    </location>
</feature>
<evidence type="ECO:0000256" key="2">
    <source>
        <dbReference type="ARBA" id="ARBA00022729"/>
    </source>
</evidence>
<dbReference type="Proteomes" id="UP000003157">
    <property type="component" value="Unassembled WGS sequence"/>
</dbReference>
<dbReference type="Pfam" id="PF08124">
    <property type="entry name" value="Lyase_8_N"/>
    <property type="match status" value="1"/>
</dbReference>
<dbReference type="Gene3D" id="2.60.220.10">
    <property type="entry name" value="Polysaccharide lyase family 8-like, C-terminal"/>
    <property type="match status" value="1"/>
</dbReference>
<dbReference type="InterPro" id="IPR011013">
    <property type="entry name" value="Gal_mutarotase_sf_dom"/>
</dbReference>
<dbReference type="SUPFAM" id="SSF49863">
    <property type="entry name" value="Hyaluronate lyase-like, C-terminal domain"/>
    <property type="match status" value="1"/>
</dbReference>
<dbReference type="RefSeq" id="WP_008787484.1">
    <property type="nucleotide sequence ID" value="NZ_AKCB01000001.1"/>
</dbReference>
<accession>E7G6G8</accession>
<keyword evidence="2 6" id="KW-0732">Signal</keyword>
<feature type="chain" id="PRO_5003218279" evidence="6">
    <location>
        <begin position="29"/>
        <end position="1836"/>
    </location>
</feature>
<dbReference type="InterPro" id="IPR004103">
    <property type="entry name" value="Lyase_8_C"/>
</dbReference>
<dbReference type="GO" id="GO:0030246">
    <property type="term" value="F:carbohydrate binding"/>
    <property type="evidence" value="ECO:0007669"/>
    <property type="project" value="InterPro"/>
</dbReference>
<dbReference type="GO" id="GO:0005975">
    <property type="term" value="P:carbohydrate metabolic process"/>
    <property type="evidence" value="ECO:0007669"/>
    <property type="project" value="InterPro"/>
</dbReference>
<feature type="domain" description="F5/8 type C" evidence="7">
    <location>
        <begin position="1307"/>
        <end position="1456"/>
    </location>
</feature>
<dbReference type="InterPro" id="IPR000421">
    <property type="entry name" value="FA58C"/>
</dbReference>
<dbReference type="HOGENOM" id="CLU_237222_0_0_9"/>
<dbReference type="OrthoDB" id="6636047at2"/>
<dbReference type="PANTHER" id="PTHR38481:SF1">
    <property type="entry name" value="HYALURONATE LYASE"/>
    <property type="match status" value="1"/>
</dbReference>
<evidence type="ECO:0000256" key="5">
    <source>
        <dbReference type="SAM" id="Phobius"/>
    </source>
</evidence>
<dbReference type="GO" id="GO:0016837">
    <property type="term" value="F:carbon-oxygen lyase activity, acting on polysaccharides"/>
    <property type="evidence" value="ECO:0007669"/>
    <property type="project" value="UniProtKB-ARBA"/>
</dbReference>
<feature type="domain" description="F5/8 type C" evidence="7">
    <location>
        <begin position="986"/>
        <end position="1141"/>
    </location>
</feature>
<keyword evidence="3" id="KW-0456">Lyase</keyword>
<dbReference type="Pfam" id="PF02278">
    <property type="entry name" value="Lyase_8"/>
    <property type="match status" value="1"/>
</dbReference>
<dbReference type="InterPro" id="IPR008929">
    <property type="entry name" value="Chondroitin_lyas"/>
</dbReference>
<dbReference type="InterPro" id="IPR008979">
    <property type="entry name" value="Galactose-bd-like_sf"/>
</dbReference>
<dbReference type="eggNOG" id="COG5498">
    <property type="taxonomic scope" value="Bacteria"/>
</dbReference>
<dbReference type="Gene3D" id="2.60.120.260">
    <property type="entry name" value="Galactose-binding domain-like"/>
    <property type="match status" value="5"/>
</dbReference>
<sequence length="1836" mass="206729">MTKKLSKIILAMTLFLSLIFGQGNTVQAASQTVLTGQEAIATIKTRLKDYFLELDTIDDGSKVETCYVSKAEDYLKLIQEDGSFADVDYDAHNNAANGAAWSPYLALDRLQAIAIAYHKEGNSLYHSDAAKNGLDKAIKNWVTHGKRNGKPDGPYSSNWWENEVGVQLRFSRIGLFMEDIMSDEAFNIILTKLVEKTPVKYGTGQNNLWFDQNHVYHALLTKNETRLKEMVDDYLNYCLSTQLDDKTAEAVQIDNSFYMHGKQFYSNGYGMSMFRDMSFWIYILRETQFSIGQEVVTRMGNYMLNGTSWTIRGDIIELYLGYRPYKFDVGYQNYAEEYIEPLKRMITADPSRANEYQKVLNNIQNPTESNGKNGNYYMWRSGYGAHMKDGYGVNIKMDSKSVIGGEWRGSWSGQPDGGNLIYWSSSASSTVTVDGDEYTSVYPTFDWAHTPGTTTPNRIPPDYTNSGRLTNGSTHMIGASNGQYGSISYVMNKKETQATKSYFFFDDEFVALGAGINSKESTAIHTTLNQSKANQVTVDGQTVPTGTKAGSYTGKWIHNDKIGYIFPKETAFKVSNRLQKDNPSLWKEAEKEATPETFTAWVDHGVKPVDESYEYIVLPNKTTGEVDTYSKNIPIDILANTKDIQAVRHKDLNITQINFYKAGSLEYKDGYTVSVDKACNIIIDESNGTRKITVAVNDTEDSKVVNVDFFYEGQETTTKFVSKGLPYAGQPITLTEGQDDRYLASSSTTGHPVKNVIDGNESTYWESQGSSDEWISIFAGSGKYINSIDVVWGDNYATQYDVYGSSDGINYKKIKSITDGQGNTENITIGGLYKYIKVAMKNSHGSHYQVKEVKFHDSQLLSLNKTVEVSSTSTNDPGNVKENAVDGNTNTRWSSLRKESGFDKQEEWISVDLGRKARIDAIEVLWESACSNDFTIEVSNDNETWTTVQQNLKPDSSLNNQIVLDKSVEGRYVRIHSYSSASKYGISIFELSIYGQNISRNIALNKTADSSSDYKSDTVVAKAVDGNTQSKWSSGRKDPGYDTQEEWMSVDLGQISYIDGVKIDWESGCSENYSIEISDDNENWTTVKEHLKSNTVAASDKHYIDNVMFDETLEARYIKIHSYSSRTKYGINIWELDVLGEVKDIQEPDVEEEINIALNKTSKASSEYLDTKDGNKVYYSSLAFDGNYDKVGSKQSRWASNRKTNDEWIYVDLTDTYNISKIVLDWEEACGKDYDLQVSLDGETWTTITKVRDNSAPKGSKHNVREYLYEEDIYARYVRMQGIAPAGEYGYSLWEFEVYGDLVKLEDVNIALNKPSTASSERKNPVTGFVLESKYAFDGSTENRGDNFQSRWVSTTRKDNPGVNVDSQYIQVDLEDVYNISKVVLNWEGACGKEYKIQVSDDGQTWTDISHVTDGKAGIKEFTYENSAVGRYVRMLGIVPVGQYGYSLWEFEVYGLTLKSELKEYYDENKNIDVSNYTPKSVAAYRDALDHVVEVYKNKDATSSQIIDAKQQLKDAIDGLTLKADKKALENIIKKANDISTDVYTEKTVKVLNEALKDAKNVYADENATQKQVTTAVSGLQKAIDGLVKKANKDALIKEIKKAEAIDKNQYTKETVKELEAALKKANDINKNVNVSQSEVDKAVKSLQAAIKGLEKKDDPVINVPDEDKVITVHNNNKDVTVKGQLPRDIQLIAEVLDDKQIEELMKKIEKQNSEFLQTAQIERLYDMKFLLNEEVYRFQKEVEVSLTIDESLKDKQLGIIYIDEQGNITKIPSRVEGNRIIFTAEHFSTYGIVSYGEEKKPETGDTTSTGIYVAIMLGMLGLGYVLLKKKKENDI</sequence>
<dbReference type="Pfam" id="PF02884">
    <property type="entry name" value="Lyase_8_C"/>
    <property type="match status" value="1"/>
</dbReference>
<dbReference type="SUPFAM" id="SSF49785">
    <property type="entry name" value="Galactose-binding domain-like"/>
    <property type="match status" value="5"/>
</dbReference>
<dbReference type="GO" id="GO:0016787">
    <property type="term" value="F:hydrolase activity"/>
    <property type="evidence" value="ECO:0007669"/>
    <property type="project" value="UniProtKB-KW"/>
</dbReference>
<evidence type="ECO:0000313" key="9">
    <source>
        <dbReference type="Proteomes" id="UP000003157"/>
    </source>
</evidence>
<dbReference type="eggNOG" id="COG1196">
    <property type="taxonomic scope" value="Bacteria"/>
</dbReference>
<dbReference type="InterPro" id="IPR038970">
    <property type="entry name" value="Lyase_8"/>
</dbReference>
<dbReference type="SUPFAM" id="SSF74650">
    <property type="entry name" value="Galactose mutarotase-like"/>
    <property type="match status" value="1"/>
</dbReference>
<keyword evidence="5" id="KW-1133">Transmembrane helix</keyword>
<feature type="domain" description="F5/8 type C" evidence="7">
    <location>
        <begin position="728"/>
        <end position="826"/>
    </location>
</feature>
<dbReference type="Gene3D" id="1.50.10.100">
    <property type="entry name" value="Chondroitin AC/alginate lyase"/>
    <property type="match status" value="1"/>
</dbReference>
<dbReference type="STRING" id="100884.GCA_000269565_01352"/>
<dbReference type="Gene3D" id="1.20.1270.90">
    <property type="entry name" value="AF1782-like"/>
    <property type="match status" value="3"/>
</dbReference>
<dbReference type="PANTHER" id="PTHR38481">
    <property type="entry name" value="HYALURONATE LYASE"/>
    <property type="match status" value="1"/>
</dbReference>
<comment type="similarity">
    <text evidence="1">Belongs to the polysaccharide lyase 8 family.</text>
</comment>
<evidence type="ECO:0000256" key="1">
    <source>
        <dbReference type="ARBA" id="ARBA00006699"/>
    </source>
</evidence>
<dbReference type="GO" id="GO:0005576">
    <property type="term" value="C:extracellular region"/>
    <property type="evidence" value="ECO:0007669"/>
    <property type="project" value="InterPro"/>
</dbReference>
<comment type="caution">
    <text evidence="8">The sequence shown here is derived from an EMBL/GenBank/DDBJ whole genome shotgun (WGS) entry which is preliminary data.</text>
</comment>
<feature type="domain" description="F5/8 type C" evidence="7">
    <location>
        <begin position="1151"/>
        <end position="1301"/>
    </location>
</feature>
<evidence type="ECO:0000313" key="8">
    <source>
        <dbReference type="EMBL" id="EFW06356.1"/>
    </source>
</evidence>
<evidence type="ECO:0000256" key="3">
    <source>
        <dbReference type="ARBA" id="ARBA00023239"/>
    </source>
</evidence>
<keyword evidence="5" id="KW-0472">Membrane</keyword>
<keyword evidence="9" id="KW-1185">Reference proteome</keyword>
<dbReference type="InterPro" id="IPR003159">
    <property type="entry name" value="Lyase_8_central_dom"/>
</dbReference>
<reference evidence="8 9" key="1">
    <citation type="submission" date="2010-12" db="EMBL/GenBank/DDBJ databases">
        <title>The Genome Sequence of Coprobacillus sp. strain 29_1.</title>
        <authorList>
            <consortium name="The Broad Institute Genome Sequencing Platform"/>
            <person name="Earl A."/>
            <person name="Ward D."/>
            <person name="Feldgarden M."/>
            <person name="Gevers D."/>
            <person name="Daigneault M."/>
            <person name="Sibley C.D."/>
            <person name="White A."/>
            <person name="Strauss J."/>
            <person name="Allen-Vercoe E."/>
            <person name="Young S.K."/>
            <person name="Zeng Q."/>
            <person name="Gargeya S."/>
            <person name="Fitzgerald M."/>
            <person name="Haas B."/>
            <person name="Abouelleil A."/>
            <person name="Alvarado L."/>
            <person name="Arachchi H.M."/>
            <person name="Berlin A."/>
            <person name="Brown A."/>
            <person name="Chapman S.B."/>
            <person name="Chen Z."/>
            <person name="Dunbar C."/>
            <person name="Freedman E."/>
            <person name="Gearin G."/>
            <person name="Gellesch M."/>
            <person name="Goldberg J."/>
            <person name="Griggs A."/>
            <person name="Gujja S."/>
            <person name="Heilman E."/>
            <person name="Heiman D."/>
            <person name="Howarth C."/>
            <person name="Larson L."/>
            <person name="Lui A."/>
            <person name="MacDonald P.J.P."/>
            <person name="Mehta T."/>
            <person name="Montmayeur A."/>
            <person name="Murphy C."/>
            <person name="Neiman D."/>
            <person name="Pearson M."/>
            <person name="Priest M."/>
            <person name="Roberts A."/>
            <person name="Saif S."/>
            <person name="Shea T."/>
            <person name="Shenoy N."/>
            <person name="Sisk P."/>
            <person name="Stolte C."/>
            <person name="Sykes S."/>
            <person name="White J."/>
            <person name="Yandava C."/>
            <person name="Nusbaum C."/>
            <person name="Birren B."/>
        </authorList>
    </citation>
    <scope>NUCLEOTIDE SEQUENCE [LARGE SCALE GENOMIC DNA]</scope>
    <source>
        <strain evidence="8 9">29_1</strain>
    </source>
</reference>
<evidence type="ECO:0000259" key="7">
    <source>
        <dbReference type="PROSITE" id="PS50022"/>
    </source>
</evidence>
<organism evidence="8 9">
    <name type="scientific">Coprobacillus cateniformis</name>
    <dbReference type="NCBI Taxonomy" id="100884"/>
    <lineage>
        <taxon>Bacteria</taxon>
        <taxon>Bacillati</taxon>
        <taxon>Bacillota</taxon>
        <taxon>Erysipelotrichia</taxon>
        <taxon>Erysipelotrichales</taxon>
        <taxon>Coprobacillaceae</taxon>
        <taxon>Coprobacillus</taxon>
    </lineage>
</organism>
<dbReference type="InterPro" id="IPR011071">
    <property type="entry name" value="Lyase_8-like_C"/>
</dbReference>
<dbReference type="NCBIfam" id="TIGR01167">
    <property type="entry name" value="LPXTG_anchor"/>
    <property type="match status" value="1"/>
</dbReference>
<dbReference type="Pfam" id="PF00754">
    <property type="entry name" value="F5_F8_type_C"/>
    <property type="match status" value="4"/>
</dbReference>
<evidence type="ECO:0000256" key="4">
    <source>
        <dbReference type="SAM" id="Coils"/>
    </source>
</evidence>
<dbReference type="eggNOG" id="COG3250">
    <property type="taxonomic scope" value="Bacteria"/>
</dbReference>
<keyword evidence="5" id="KW-0812">Transmembrane</keyword>
<proteinExistence type="inferred from homology"/>